<accession>A0ABT7RVL5</accession>
<dbReference type="Proteomes" id="UP001233164">
    <property type="component" value="Unassembled WGS sequence"/>
</dbReference>
<comment type="caution">
    <text evidence="1">The sequence shown here is derived from an EMBL/GenBank/DDBJ whole genome shotgun (WGS) entry which is preliminary data.</text>
</comment>
<evidence type="ECO:0000313" key="2">
    <source>
        <dbReference type="Proteomes" id="UP001233164"/>
    </source>
</evidence>
<organism evidence="1 2">
    <name type="scientific">Rhodococcus indonesiensis</name>
    <dbReference type="NCBI Taxonomy" id="3055869"/>
    <lineage>
        <taxon>Bacteria</taxon>
        <taxon>Bacillati</taxon>
        <taxon>Actinomycetota</taxon>
        <taxon>Actinomycetes</taxon>
        <taxon>Mycobacteriales</taxon>
        <taxon>Nocardiaceae</taxon>
        <taxon>Rhodococcus</taxon>
    </lineage>
</organism>
<proteinExistence type="predicted"/>
<dbReference type="RefSeq" id="WP_289382585.1">
    <property type="nucleotide sequence ID" value="NZ_JAUBOF010000223.1"/>
</dbReference>
<name>A0ABT7RVL5_9NOCA</name>
<reference evidence="1 2" key="1">
    <citation type="submission" date="2023-06" db="EMBL/GenBank/DDBJ databases">
        <title>Rhodococcus indonesiensis sp. nov a new member of the Rhodococcus ruber lineage isolated from a sediment of neutral hot spring.</title>
        <authorList>
            <person name="Kusuma A.B."/>
            <person name="Fenylestari G."/>
            <person name="Ammar F."/>
            <person name="Nouioui I."/>
            <person name="Goodfellow M."/>
        </authorList>
    </citation>
    <scope>NUCLEOTIDE SEQUENCE [LARGE SCALE GENOMIC DNA]</scope>
    <source>
        <strain evidence="1 2">CSLK01-03</strain>
    </source>
</reference>
<dbReference type="EMBL" id="JAUBOF010000223">
    <property type="protein sequence ID" value="MDM7491689.1"/>
    <property type="molecule type" value="Genomic_DNA"/>
</dbReference>
<keyword evidence="2" id="KW-1185">Reference proteome</keyword>
<evidence type="ECO:0000313" key="1">
    <source>
        <dbReference type="EMBL" id="MDM7491689.1"/>
    </source>
</evidence>
<sequence length="108" mass="11913">MSVDERVNLRTVNRLATRELRTIPTLTECSCDRPHRDPLALALCAYPGAVATSQTVGEWIFASHCGDRTKITALKTLREAGRVFDGANAFGCDAQQCRGWHVLRVVAQ</sequence>
<protein>
    <submittedName>
        <fullName evidence="1">Uncharacterized protein</fullName>
    </submittedName>
</protein>
<gene>
    <name evidence="1" type="ORF">QT969_25760</name>
</gene>